<feature type="compositionally biased region" description="Basic and acidic residues" evidence="2">
    <location>
        <begin position="936"/>
        <end position="949"/>
    </location>
</feature>
<feature type="compositionally biased region" description="Acidic residues" evidence="2">
    <location>
        <begin position="92"/>
        <end position="102"/>
    </location>
</feature>
<protein>
    <submittedName>
        <fullName evidence="3">Uncharacterized protein</fullName>
    </submittedName>
</protein>
<feature type="compositionally biased region" description="Polar residues" evidence="2">
    <location>
        <begin position="192"/>
        <end position="218"/>
    </location>
</feature>
<feature type="compositionally biased region" description="Polar residues" evidence="2">
    <location>
        <begin position="245"/>
        <end position="258"/>
    </location>
</feature>
<feature type="compositionally biased region" description="Acidic residues" evidence="2">
    <location>
        <begin position="299"/>
        <end position="308"/>
    </location>
</feature>
<feature type="region of interest" description="Disordered" evidence="2">
    <location>
        <begin position="683"/>
        <end position="759"/>
    </location>
</feature>
<reference evidence="3 4" key="1">
    <citation type="submission" date="2013-11" db="EMBL/GenBank/DDBJ databases">
        <title>The Genome Sequence of Phytophthora parasitica P1976.</title>
        <authorList>
            <consortium name="The Broad Institute Genomics Platform"/>
            <person name="Russ C."/>
            <person name="Tyler B."/>
            <person name="Panabieres F."/>
            <person name="Shan W."/>
            <person name="Tripathy S."/>
            <person name="Grunwald N."/>
            <person name="Machado M."/>
            <person name="Johnson C.S."/>
            <person name="Walker B."/>
            <person name="Young S."/>
            <person name="Zeng Q."/>
            <person name="Gargeya S."/>
            <person name="Fitzgerald M."/>
            <person name="Haas B."/>
            <person name="Abouelleil A."/>
            <person name="Allen A.W."/>
            <person name="Alvarado L."/>
            <person name="Arachchi H.M."/>
            <person name="Berlin A.M."/>
            <person name="Chapman S.B."/>
            <person name="Gainer-Dewar J."/>
            <person name="Goldberg J."/>
            <person name="Griggs A."/>
            <person name="Gujja S."/>
            <person name="Hansen M."/>
            <person name="Howarth C."/>
            <person name="Imamovic A."/>
            <person name="Ireland A."/>
            <person name="Larimer J."/>
            <person name="McCowan C."/>
            <person name="Murphy C."/>
            <person name="Pearson M."/>
            <person name="Poon T.W."/>
            <person name="Priest M."/>
            <person name="Roberts A."/>
            <person name="Saif S."/>
            <person name="Shea T."/>
            <person name="Sisk P."/>
            <person name="Sykes S."/>
            <person name="Wortman J."/>
            <person name="Nusbaum C."/>
            <person name="Birren B."/>
        </authorList>
    </citation>
    <scope>NUCLEOTIDE SEQUENCE [LARGE SCALE GENOMIC DNA]</scope>
    <source>
        <strain evidence="3 4">P1976</strain>
    </source>
</reference>
<feature type="compositionally biased region" description="Acidic residues" evidence="2">
    <location>
        <begin position="155"/>
        <end position="167"/>
    </location>
</feature>
<comment type="caution">
    <text evidence="3">The sequence shown here is derived from an EMBL/GenBank/DDBJ whole genome shotgun (WGS) entry which is preliminary data.</text>
</comment>
<feature type="compositionally biased region" description="Acidic residues" evidence="2">
    <location>
        <begin position="266"/>
        <end position="286"/>
    </location>
</feature>
<feature type="region of interest" description="Disordered" evidence="2">
    <location>
        <begin position="411"/>
        <end position="462"/>
    </location>
</feature>
<dbReference type="OrthoDB" id="129736at2759"/>
<gene>
    <name evidence="3" type="ORF">F444_17214</name>
</gene>
<keyword evidence="1" id="KW-0175">Coiled coil</keyword>
<evidence type="ECO:0000313" key="3">
    <source>
        <dbReference type="EMBL" id="ETO65474.1"/>
    </source>
</evidence>
<feature type="compositionally biased region" description="Pro residues" evidence="2">
    <location>
        <begin position="439"/>
        <end position="459"/>
    </location>
</feature>
<dbReference type="AlphaFoldDB" id="A0A080ZFR3"/>
<feature type="region of interest" description="Disordered" evidence="2">
    <location>
        <begin position="826"/>
        <end position="950"/>
    </location>
</feature>
<feature type="region of interest" description="Disordered" evidence="2">
    <location>
        <begin position="192"/>
        <end position="364"/>
    </location>
</feature>
<feature type="compositionally biased region" description="Polar residues" evidence="2">
    <location>
        <begin position="75"/>
        <end position="85"/>
    </location>
</feature>
<evidence type="ECO:0000256" key="2">
    <source>
        <dbReference type="SAM" id="MobiDB-lite"/>
    </source>
</evidence>
<dbReference type="EMBL" id="ANJA01003185">
    <property type="protein sequence ID" value="ETO65475.1"/>
    <property type="molecule type" value="Genomic_DNA"/>
</dbReference>
<feature type="compositionally biased region" description="Polar residues" evidence="2">
    <location>
        <begin position="513"/>
        <end position="527"/>
    </location>
</feature>
<dbReference type="Proteomes" id="UP000028582">
    <property type="component" value="Unassembled WGS sequence"/>
</dbReference>
<feature type="compositionally biased region" description="Low complexity" evidence="2">
    <location>
        <begin position="835"/>
        <end position="849"/>
    </location>
</feature>
<feature type="compositionally biased region" description="Basic and acidic residues" evidence="2">
    <location>
        <begin position="235"/>
        <end position="244"/>
    </location>
</feature>
<feature type="compositionally biased region" description="Polar residues" evidence="2">
    <location>
        <begin position="139"/>
        <end position="149"/>
    </location>
</feature>
<dbReference type="EMBL" id="ANJA01003185">
    <property type="protein sequence ID" value="ETO65474.1"/>
    <property type="molecule type" value="Genomic_DNA"/>
</dbReference>
<feature type="region of interest" description="Disordered" evidence="2">
    <location>
        <begin position="776"/>
        <end position="802"/>
    </location>
</feature>
<feature type="compositionally biased region" description="Basic and acidic residues" evidence="2">
    <location>
        <begin position="782"/>
        <end position="793"/>
    </location>
</feature>
<organism evidence="3 4">
    <name type="scientific">Phytophthora nicotianae P1976</name>
    <dbReference type="NCBI Taxonomy" id="1317066"/>
    <lineage>
        <taxon>Eukaryota</taxon>
        <taxon>Sar</taxon>
        <taxon>Stramenopiles</taxon>
        <taxon>Oomycota</taxon>
        <taxon>Peronosporomycetes</taxon>
        <taxon>Peronosporales</taxon>
        <taxon>Peronosporaceae</taxon>
        <taxon>Phytophthora</taxon>
    </lineage>
</organism>
<feature type="region of interest" description="Disordered" evidence="2">
    <location>
        <begin position="966"/>
        <end position="995"/>
    </location>
</feature>
<feature type="coiled-coil region" evidence="1">
    <location>
        <begin position="1022"/>
        <end position="1056"/>
    </location>
</feature>
<proteinExistence type="predicted"/>
<feature type="region of interest" description="Disordered" evidence="2">
    <location>
        <begin position="69"/>
        <end position="172"/>
    </location>
</feature>
<sequence>MARNKEQWKAQQRAQHNQTQSKGFVQMKRPLPHPPGVRPMAPPASSALFLLGRPANGAPVVAAVQPEVFKPDPIQTPSQNGSSSGEAIDLTLDGDDEEEDEPMGAQQSVTAAATAATVSSAAAGTAKSSTLNGNEKENASVTQSLQATSDMMVPEVEENESDVDEDWPVMPSITSSPLPVSLASSVHDLATSLTSQSVPLPTTTPVSEQASRGETQNDVGAALDAIRQTTPFFQDKQEESDLERSTQMVATRQQTSTPPLYGDGDDRMDVDEDLPNQTQEAEEDTTDSPSTTDRMVEAENLEDGEIFEEGAAPKPSMQVQQSMIRGNRPEQFNAYPMDSMGIRPHQRVKKQKKRGKKKSKRKLEAMQMMHTSPGEMAPDFERMNRQRPFADALPPEQYTLAMMRNDSRSNSMNIRPVFRDPPSASFQPGRPVVGGLYPPMRPPPQQLQNPRMPPPPPPLYEDSQILRVNRQGGMEMLAGEAGRLSHAMFSEPPVQGGFKYRSVSITPPRPMTGGTSPSLQRSVSDQSHLPPIPHQSHAATPSPVRNKERNDSADLDLDTLRAAALRSKVNRSLKSSSSTPTPTEVSVVDSSSSSLSSSSPARPTHDEGKRSVSEPASPNSESELRLEILRSMTRNRKRAVTKAPDAAQVLTPSFGESNAIDSPEQSTCAKAVGENVDNLANEKSSVAQTEPTVVAKSPKSTQLKTNDVADAERMVIDESSSETDKSPATSKLNGGGNKAETSSSRASELAKPSAGLTVKTPEFRPLTACSQSLVITLNPDDFSPRNGEDDTRTKSTASSSLQDAIKEMRQKIAEREKEQTTRLLENAAARIFKHPSGSSSSPASLSSTPHRLSPKKKVSSVVTLLPGASGNAPEVKSSAIGIAKKPPFGPVAEESKIATVSKSAQAISGEGKEKPSQQRPSPEILPSTEAATANKAPEKPVSKSQERGDSSAVSINVDMYILSPVLQPQVPASSDGQDRDRASQPCDVSTKSDGDVRAENFSNALRRASTDASMPDEAELDFDAIRAEFEQCEMNIEEADAQIARLSDEMAQLQKLLPVESTMGGA</sequence>
<evidence type="ECO:0000313" key="4">
    <source>
        <dbReference type="Proteomes" id="UP000028582"/>
    </source>
</evidence>
<accession>A0A080ZFR3</accession>
<feature type="compositionally biased region" description="Low complexity" evidence="2">
    <location>
        <begin position="104"/>
        <end position="130"/>
    </location>
</feature>
<evidence type="ECO:0000256" key="1">
    <source>
        <dbReference type="SAM" id="Coils"/>
    </source>
</evidence>
<feature type="compositionally biased region" description="Basic and acidic residues" evidence="2">
    <location>
        <begin position="603"/>
        <end position="612"/>
    </location>
</feature>
<name>A0A080ZFR3_PHYNI</name>
<feature type="compositionally biased region" description="Low complexity" evidence="2">
    <location>
        <begin position="560"/>
        <end position="600"/>
    </location>
</feature>
<feature type="compositionally biased region" description="Basic residues" evidence="2">
    <location>
        <begin position="344"/>
        <end position="361"/>
    </location>
</feature>
<feature type="compositionally biased region" description="Polar residues" evidence="2">
    <location>
        <begin position="9"/>
        <end position="23"/>
    </location>
</feature>
<feature type="region of interest" description="Disordered" evidence="2">
    <location>
        <begin position="488"/>
        <end position="625"/>
    </location>
</feature>
<feature type="region of interest" description="Disordered" evidence="2">
    <location>
        <begin position="1"/>
        <end position="40"/>
    </location>
</feature>